<evidence type="ECO:0000256" key="1">
    <source>
        <dbReference type="ARBA" id="ARBA00000077"/>
    </source>
</evidence>
<evidence type="ECO:0000256" key="6">
    <source>
        <dbReference type="ARBA" id="ARBA00022759"/>
    </source>
</evidence>
<proteinExistence type="inferred from homology"/>
<dbReference type="Proteomes" id="UP000593566">
    <property type="component" value="Unassembled WGS sequence"/>
</dbReference>
<evidence type="ECO:0000259" key="8">
    <source>
        <dbReference type="PROSITE" id="PS50879"/>
    </source>
</evidence>
<reference evidence="9 10" key="1">
    <citation type="journal article" date="2020" name="Genomics">
        <title>Complete, high-quality genomes from long-read metagenomic sequencing of two wolf lichen thalli reveals enigmatic genome architecture.</title>
        <authorList>
            <person name="McKenzie S.K."/>
            <person name="Walston R.F."/>
            <person name="Allen J.L."/>
        </authorList>
    </citation>
    <scope>NUCLEOTIDE SEQUENCE [LARGE SCALE GENOMIC DNA]</scope>
    <source>
        <strain evidence="9">WasteWater1</strain>
    </source>
</reference>
<evidence type="ECO:0000256" key="5">
    <source>
        <dbReference type="ARBA" id="ARBA00022723"/>
    </source>
</evidence>
<keyword evidence="7" id="KW-0378">Hydrolase</keyword>
<keyword evidence="5" id="KW-0479">Metal-binding</keyword>
<dbReference type="EMBL" id="JACCJB010000005">
    <property type="protein sequence ID" value="KAF6227478.1"/>
    <property type="molecule type" value="Genomic_DNA"/>
</dbReference>
<dbReference type="GO" id="GO:0003676">
    <property type="term" value="F:nucleic acid binding"/>
    <property type="evidence" value="ECO:0007669"/>
    <property type="project" value="InterPro"/>
</dbReference>
<dbReference type="GO" id="GO:0004523">
    <property type="term" value="F:RNA-DNA hybrid ribonuclease activity"/>
    <property type="evidence" value="ECO:0007669"/>
    <property type="project" value="UniProtKB-EC"/>
</dbReference>
<dbReference type="InterPro" id="IPR012337">
    <property type="entry name" value="RNaseH-like_sf"/>
</dbReference>
<protein>
    <recommendedName>
        <fullName evidence="3">ribonuclease H</fullName>
        <ecNumber evidence="3">3.1.26.4</ecNumber>
    </recommendedName>
</protein>
<dbReference type="Pfam" id="PF00075">
    <property type="entry name" value="RNase_H"/>
    <property type="match status" value="1"/>
</dbReference>
<evidence type="ECO:0000256" key="2">
    <source>
        <dbReference type="ARBA" id="ARBA00005300"/>
    </source>
</evidence>
<dbReference type="EC" id="3.1.26.4" evidence="3"/>
<comment type="similarity">
    <text evidence="2">Belongs to the RNase H family.</text>
</comment>
<evidence type="ECO:0000256" key="4">
    <source>
        <dbReference type="ARBA" id="ARBA00022722"/>
    </source>
</evidence>
<keyword evidence="6" id="KW-0255">Endonuclease</keyword>
<sequence>MVYKMVMYVDGGCRGNGYPGAYGACACFVVRRWGQNETFARRLPESMRPVPTNQRAELYAIIIALKHAIKERGFLDGNPYMEVTIHTDSKYAHGCMTDWYRKWQGNGFINSLGNEVVNRDLIERALELQSDILDYGNVTWEWVPRSDNTVADEAANDEMDEMEEEWE</sequence>
<dbReference type="InterPro" id="IPR002156">
    <property type="entry name" value="RNaseH_domain"/>
</dbReference>
<evidence type="ECO:0000313" key="10">
    <source>
        <dbReference type="Proteomes" id="UP000593566"/>
    </source>
</evidence>
<dbReference type="PANTHER" id="PTHR10642">
    <property type="entry name" value="RIBONUCLEASE H1"/>
    <property type="match status" value="1"/>
</dbReference>
<dbReference type="InterPro" id="IPR036397">
    <property type="entry name" value="RNaseH_sf"/>
</dbReference>
<keyword evidence="10" id="KW-1185">Reference proteome</keyword>
<dbReference type="PANTHER" id="PTHR10642:SF26">
    <property type="entry name" value="RIBONUCLEASE H1"/>
    <property type="match status" value="1"/>
</dbReference>
<comment type="catalytic activity">
    <reaction evidence="1">
        <text>Endonucleolytic cleavage to 5'-phosphomonoester.</text>
        <dbReference type="EC" id="3.1.26.4"/>
    </reaction>
</comment>
<dbReference type="GO" id="GO:0043137">
    <property type="term" value="P:DNA replication, removal of RNA primer"/>
    <property type="evidence" value="ECO:0007669"/>
    <property type="project" value="TreeGrafter"/>
</dbReference>
<evidence type="ECO:0000256" key="3">
    <source>
        <dbReference type="ARBA" id="ARBA00012180"/>
    </source>
</evidence>
<dbReference type="SUPFAM" id="SSF53098">
    <property type="entry name" value="Ribonuclease H-like"/>
    <property type="match status" value="1"/>
</dbReference>
<gene>
    <name evidence="9" type="ORF">HO133_008922</name>
</gene>
<accession>A0A8H6FGY2</accession>
<dbReference type="GeneID" id="59337317"/>
<dbReference type="RefSeq" id="XP_037155786.1">
    <property type="nucleotide sequence ID" value="XM_037299785.1"/>
</dbReference>
<dbReference type="AlphaFoldDB" id="A0A8H6FGY2"/>
<dbReference type="PROSITE" id="PS50879">
    <property type="entry name" value="RNASE_H_1"/>
    <property type="match status" value="1"/>
</dbReference>
<comment type="caution">
    <text evidence="9">The sequence shown here is derived from an EMBL/GenBank/DDBJ whole genome shotgun (WGS) entry which is preliminary data.</text>
</comment>
<dbReference type="Gene3D" id="3.30.420.10">
    <property type="entry name" value="Ribonuclease H-like superfamily/Ribonuclease H"/>
    <property type="match status" value="1"/>
</dbReference>
<name>A0A8H6FGY2_9LECA</name>
<organism evidence="9 10">
    <name type="scientific">Letharia lupina</name>
    <dbReference type="NCBI Taxonomy" id="560253"/>
    <lineage>
        <taxon>Eukaryota</taxon>
        <taxon>Fungi</taxon>
        <taxon>Dikarya</taxon>
        <taxon>Ascomycota</taxon>
        <taxon>Pezizomycotina</taxon>
        <taxon>Lecanoromycetes</taxon>
        <taxon>OSLEUM clade</taxon>
        <taxon>Lecanoromycetidae</taxon>
        <taxon>Lecanorales</taxon>
        <taxon>Lecanorineae</taxon>
        <taxon>Parmeliaceae</taxon>
        <taxon>Letharia</taxon>
    </lineage>
</organism>
<evidence type="ECO:0000313" key="9">
    <source>
        <dbReference type="EMBL" id="KAF6227478.1"/>
    </source>
</evidence>
<feature type="domain" description="RNase H type-1" evidence="8">
    <location>
        <begin position="1"/>
        <end position="167"/>
    </location>
</feature>
<keyword evidence="4" id="KW-0540">Nuclease</keyword>
<evidence type="ECO:0000256" key="7">
    <source>
        <dbReference type="ARBA" id="ARBA00022801"/>
    </source>
</evidence>
<dbReference type="PROSITE" id="PS51257">
    <property type="entry name" value="PROKAR_LIPOPROTEIN"/>
    <property type="match status" value="1"/>
</dbReference>
<dbReference type="GO" id="GO:0046872">
    <property type="term" value="F:metal ion binding"/>
    <property type="evidence" value="ECO:0007669"/>
    <property type="project" value="UniProtKB-KW"/>
</dbReference>
<dbReference type="InterPro" id="IPR050092">
    <property type="entry name" value="RNase_H"/>
</dbReference>